<sequence length="127" mass="14633">MHKCHCQWMINKNHATKHEFKKARNTYQSQLWQMKQTWWQKKAQELQDVADRCDSKSFYQNLKGVFGPVSGGSTPILSIEGNLLTDEMEITKCWAEPFSNVLNMDSIVDVELISNLPQRPVSCSNKG</sequence>
<gene>
    <name evidence="1" type="ORF">OCBIM_22021787mg</name>
</gene>
<dbReference type="AlphaFoldDB" id="A0A0L8H5T8"/>
<accession>A0A0L8H5T8</accession>
<evidence type="ECO:0000313" key="1">
    <source>
        <dbReference type="EMBL" id="KOF84587.1"/>
    </source>
</evidence>
<dbReference type="OrthoDB" id="6131434at2759"/>
<name>A0A0L8H5T8_OCTBM</name>
<protein>
    <submittedName>
        <fullName evidence="1">Uncharacterized protein</fullName>
    </submittedName>
</protein>
<proteinExistence type="predicted"/>
<organism evidence="1">
    <name type="scientific">Octopus bimaculoides</name>
    <name type="common">California two-spotted octopus</name>
    <dbReference type="NCBI Taxonomy" id="37653"/>
    <lineage>
        <taxon>Eukaryota</taxon>
        <taxon>Metazoa</taxon>
        <taxon>Spiralia</taxon>
        <taxon>Lophotrochozoa</taxon>
        <taxon>Mollusca</taxon>
        <taxon>Cephalopoda</taxon>
        <taxon>Coleoidea</taxon>
        <taxon>Octopodiformes</taxon>
        <taxon>Octopoda</taxon>
        <taxon>Incirrata</taxon>
        <taxon>Octopodidae</taxon>
        <taxon>Octopus</taxon>
    </lineage>
</organism>
<reference evidence="1" key="1">
    <citation type="submission" date="2015-07" db="EMBL/GenBank/DDBJ databases">
        <title>MeaNS - Measles Nucleotide Surveillance Program.</title>
        <authorList>
            <person name="Tran T."/>
            <person name="Druce J."/>
        </authorList>
    </citation>
    <scope>NUCLEOTIDE SEQUENCE</scope>
    <source>
        <strain evidence="1">UCB-OBI-ISO-001</strain>
        <tissue evidence="1">Gonad</tissue>
    </source>
</reference>
<dbReference type="EMBL" id="KQ419102">
    <property type="protein sequence ID" value="KOF84587.1"/>
    <property type="molecule type" value="Genomic_DNA"/>
</dbReference>